<keyword evidence="8" id="KW-1015">Disulfide bond</keyword>
<evidence type="ECO:0000256" key="1">
    <source>
        <dbReference type="ARBA" id="ARBA00001922"/>
    </source>
</evidence>
<dbReference type="InterPro" id="IPR000788">
    <property type="entry name" value="RNR_lg_C"/>
</dbReference>
<dbReference type="Proteomes" id="UP000254720">
    <property type="component" value="Unassembled WGS sequence"/>
</dbReference>
<dbReference type="GO" id="GO:0009263">
    <property type="term" value="P:deoxyribonucleotide biosynthetic process"/>
    <property type="evidence" value="ECO:0007669"/>
    <property type="project" value="UniProtKB-KW"/>
</dbReference>
<dbReference type="EMBL" id="QQAX01000027">
    <property type="protein sequence ID" value="RDI39196.1"/>
    <property type="molecule type" value="Genomic_DNA"/>
</dbReference>
<evidence type="ECO:0000313" key="14">
    <source>
        <dbReference type="EMBL" id="RDI39196.1"/>
    </source>
</evidence>
<keyword evidence="7" id="KW-0215">Deoxyribonucleotide synthesis</keyword>
<dbReference type="InterPro" id="IPR013344">
    <property type="entry name" value="RNR_NrdJ/NrdZ"/>
</dbReference>
<comment type="similarity">
    <text evidence="2 11">Belongs to the ribonucleoside diphosphate reductase class-2 family.</text>
</comment>
<keyword evidence="6 11" id="KW-0560">Oxidoreductase</keyword>
<dbReference type="GO" id="GO:0031419">
    <property type="term" value="F:cobalamin binding"/>
    <property type="evidence" value="ECO:0007669"/>
    <property type="project" value="UniProtKB-KW"/>
</dbReference>
<dbReference type="InterPro" id="IPR050862">
    <property type="entry name" value="RdRp_reductase_class-2"/>
</dbReference>
<evidence type="ECO:0000313" key="15">
    <source>
        <dbReference type="Proteomes" id="UP000254720"/>
    </source>
</evidence>
<evidence type="ECO:0000256" key="9">
    <source>
        <dbReference type="ARBA" id="ARBA00023285"/>
    </source>
</evidence>
<proteinExistence type="inferred from homology"/>
<dbReference type="OrthoDB" id="9762933at2"/>
<feature type="domain" description="Ribonucleotide reductase large subunit N-terminal" evidence="12">
    <location>
        <begin position="12"/>
        <end position="81"/>
    </location>
</feature>
<dbReference type="PRINTS" id="PR01183">
    <property type="entry name" value="RIBORDTASEM1"/>
</dbReference>
<evidence type="ECO:0000256" key="3">
    <source>
        <dbReference type="ARBA" id="ARBA00022628"/>
    </source>
</evidence>
<keyword evidence="4 11" id="KW-0237">DNA synthesis</keyword>
<reference evidence="14 15" key="1">
    <citation type="submission" date="2018-07" db="EMBL/GenBank/DDBJ databases">
        <title>Genomic Encyclopedia of Type Strains, Phase IV (KMG-IV): sequencing the most valuable type-strain genomes for metagenomic binning, comparative biology and taxonomic classification.</title>
        <authorList>
            <person name="Goeker M."/>
        </authorList>
    </citation>
    <scope>NUCLEOTIDE SEQUENCE [LARGE SCALE GENOMIC DNA]</scope>
    <source>
        <strain evidence="14 15">DSM 16500</strain>
    </source>
</reference>
<dbReference type="InterPro" id="IPR013509">
    <property type="entry name" value="RNR_lsu_N"/>
</dbReference>
<comment type="cofactor">
    <cofactor evidence="1 11">
        <name>adenosylcob(III)alamin</name>
        <dbReference type="ChEBI" id="CHEBI:18408"/>
    </cofactor>
</comment>
<comment type="catalytic activity">
    <reaction evidence="10 11">
        <text>a 2'-deoxyribonucleoside 5'-diphosphate + [thioredoxin]-disulfide + H2O = a ribonucleoside 5'-diphosphate + [thioredoxin]-dithiol</text>
        <dbReference type="Rhea" id="RHEA:23252"/>
        <dbReference type="Rhea" id="RHEA-COMP:10698"/>
        <dbReference type="Rhea" id="RHEA-COMP:10700"/>
        <dbReference type="ChEBI" id="CHEBI:15377"/>
        <dbReference type="ChEBI" id="CHEBI:29950"/>
        <dbReference type="ChEBI" id="CHEBI:50058"/>
        <dbReference type="ChEBI" id="CHEBI:57930"/>
        <dbReference type="ChEBI" id="CHEBI:73316"/>
        <dbReference type="EC" id="1.17.4.1"/>
    </reaction>
</comment>
<dbReference type="GO" id="GO:0004748">
    <property type="term" value="F:ribonucleoside-diphosphate reductase activity, thioredoxin disulfide as acceptor"/>
    <property type="evidence" value="ECO:0007669"/>
    <property type="project" value="UniProtKB-EC"/>
</dbReference>
<organism evidence="14 15">
    <name type="scientific">Aquicella lusitana</name>
    <dbReference type="NCBI Taxonomy" id="254246"/>
    <lineage>
        <taxon>Bacteria</taxon>
        <taxon>Pseudomonadati</taxon>
        <taxon>Pseudomonadota</taxon>
        <taxon>Gammaproteobacteria</taxon>
        <taxon>Legionellales</taxon>
        <taxon>Coxiellaceae</taxon>
        <taxon>Aquicella</taxon>
    </lineage>
</organism>
<dbReference type="PANTHER" id="PTHR43371">
    <property type="entry name" value="VITAMIN B12-DEPENDENT RIBONUCLEOTIDE REDUCTASE"/>
    <property type="match status" value="1"/>
</dbReference>
<feature type="domain" description="Ribonucleotide reductase large subunit C-terminal" evidence="13">
    <location>
        <begin position="87"/>
        <end position="574"/>
    </location>
</feature>
<dbReference type="Pfam" id="PF00317">
    <property type="entry name" value="Ribonuc_red_lgN"/>
    <property type="match status" value="1"/>
</dbReference>
<evidence type="ECO:0000256" key="7">
    <source>
        <dbReference type="ARBA" id="ARBA00023116"/>
    </source>
</evidence>
<accession>A0A370G7W2</accession>
<dbReference type="EC" id="1.17.4.1" evidence="11"/>
<comment type="function">
    <text evidence="11">Catalyzes the reduction of ribonucleotides to deoxyribonucleotides. May function to provide a pool of deoxyribonucleotide precursors for DNA repair during oxygen limitation and/or for immediate growth after restoration of oxygen.</text>
</comment>
<name>A0A370G7W2_9COXI</name>
<evidence type="ECO:0000256" key="11">
    <source>
        <dbReference type="RuleBase" id="RU364064"/>
    </source>
</evidence>
<sequence>MNTFKEPISNNVWDLKYRYRFQGHIIDQTIEDTWRRVAVAVAGAEKTQDEQAYWQKAFYRLLEDFQFLPGGRILAGAGTEHAVTLFNCFVMDIAEDSLKGIFDALREGALTLQQGGGVGYDFSVLRPKGALVKKTGTTSSGPVSFMRIWDTTCKILLATGARRGAMMAVLRCDHPDIEEFISAKEDPLELRHFNVSVMVTDAFMEAVRDDADWPLVFPTKESSKNPQDIVYRQWGSAFKPVPCRIYRHVKARELWHKIIRSAYQYAEPGVLFGDTINRMNTLWYRERINATNPCGEIPLPPYGACNLGSINLTQFVEAPFSPSAKLNWIAIEETIRVATRFQDNVIDISHYPLPVQREQATGTRRIGIGVTGLADAFVMLGVRYGSPASIELAAKIMKKVAEATWQASIELASEKGTFPFFQEDYLRGNFVLGLDEQIRRSLAQHGIRNSHHNTIAPTGTISLLANNVSNGIEPVFKADYDRHVRVQDEKTIVFHVKDYAFQLWQQKNKNGLPPEWVDTDSLTPEAHLQIQGAMQPFIDNAISKTINIPRDFPFEKMVDVYSKAYALGLKGCTVFRPNPVTGSVLEASKSDSVDHCCPFE</sequence>
<dbReference type="RefSeq" id="WP_114835215.1">
    <property type="nucleotide sequence ID" value="NZ_LR699114.1"/>
</dbReference>
<evidence type="ECO:0000256" key="6">
    <source>
        <dbReference type="ARBA" id="ARBA00023002"/>
    </source>
</evidence>
<dbReference type="NCBIfam" id="TIGR02504">
    <property type="entry name" value="NrdJ_Z"/>
    <property type="match status" value="1"/>
</dbReference>
<evidence type="ECO:0000259" key="12">
    <source>
        <dbReference type="Pfam" id="PF00317"/>
    </source>
</evidence>
<dbReference type="SUPFAM" id="SSF51998">
    <property type="entry name" value="PFL-like glycyl radical enzymes"/>
    <property type="match status" value="1"/>
</dbReference>
<dbReference type="GO" id="GO:0005524">
    <property type="term" value="F:ATP binding"/>
    <property type="evidence" value="ECO:0007669"/>
    <property type="project" value="InterPro"/>
</dbReference>
<keyword evidence="5 11" id="KW-0547">Nucleotide-binding</keyword>
<dbReference type="Gene3D" id="3.20.70.20">
    <property type="match status" value="1"/>
</dbReference>
<dbReference type="PANTHER" id="PTHR43371:SF1">
    <property type="entry name" value="RIBONUCLEOSIDE-DIPHOSPHATE REDUCTASE"/>
    <property type="match status" value="1"/>
</dbReference>
<dbReference type="Pfam" id="PF02867">
    <property type="entry name" value="Ribonuc_red_lgC"/>
    <property type="match status" value="1"/>
</dbReference>
<dbReference type="CDD" id="cd02888">
    <property type="entry name" value="RNR_II_dimer"/>
    <property type="match status" value="1"/>
</dbReference>
<dbReference type="AlphaFoldDB" id="A0A370G7W2"/>
<evidence type="ECO:0000256" key="10">
    <source>
        <dbReference type="ARBA" id="ARBA00047754"/>
    </source>
</evidence>
<evidence type="ECO:0000256" key="8">
    <source>
        <dbReference type="ARBA" id="ARBA00023157"/>
    </source>
</evidence>
<evidence type="ECO:0000256" key="4">
    <source>
        <dbReference type="ARBA" id="ARBA00022634"/>
    </source>
</evidence>
<dbReference type="GO" id="GO:0071897">
    <property type="term" value="P:DNA biosynthetic process"/>
    <property type="evidence" value="ECO:0007669"/>
    <property type="project" value="UniProtKB-KW"/>
</dbReference>
<protein>
    <recommendedName>
        <fullName evidence="11">Vitamin B12-dependent ribonucleotide reductase</fullName>
        <ecNumber evidence="11">1.17.4.1</ecNumber>
    </recommendedName>
</protein>
<keyword evidence="15" id="KW-1185">Reference proteome</keyword>
<evidence type="ECO:0000259" key="13">
    <source>
        <dbReference type="Pfam" id="PF02867"/>
    </source>
</evidence>
<evidence type="ECO:0000256" key="5">
    <source>
        <dbReference type="ARBA" id="ARBA00022741"/>
    </source>
</evidence>
<evidence type="ECO:0000256" key="2">
    <source>
        <dbReference type="ARBA" id="ARBA00007405"/>
    </source>
</evidence>
<keyword evidence="9 11" id="KW-0170">Cobalt</keyword>
<comment type="caution">
    <text evidence="14">The sequence shown here is derived from an EMBL/GenBank/DDBJ whole genome shotgun (WGS) entry which is preliminary data.</text>
</comment>
<gene>
    <name evidence="14" type="ORF">C8D86_1271</name>
</gene>
<keyword evidence="3 11" id="KW-0846">Cobalamin</keyword>